<evidence type="ECO:0000256" key="1">
    <source>
        <dbReference type="ARBA" id="ARBA00004571"/>
    </source>
</evidence>
<dbReference type="InterPro" id="IPR050298">
    <property type="entry name" value="Gram-neg_bact_OMP"/>
</dbReference>
<keyword evidence="4" id="KW-1134">Transmembrane beta strand</keyword>
<dbReference type="Pfam" id="PF13609">
    <property type="entry name" value="Porin_4"/>
    <property type="match status" value="1"/>
</dbReference>
<evidence type="ECO:0000256" key="8">
    <source>
        <dbReference type="ARBA" id="ARBA00023114"/>
    </source>
</evidence>
<keyword evidence="3" id="KW-0813">Transport</keyword>
<organism evidence="13 14">
    <name type="scientific">Pandoraea fibrosis</name>
    <dbReference type="NCBI Taxonomy" id="1891094"/>
    <lineage>
        <taxon>Bacteria</taxon>
        <taxon>Pseudomonadati</taxon>
        <taxon>Pseudomonadota</taxon>
        <taxon>Betaproteobacteria</taxon>
        <taxon>Burkholderiales</taxon>
        <taxon>Burkholderiaceae</taxon>
        <taxon>Pandoraea</taxon>
    </lineage>
</organism>
<dbReference type="InterPro" id="IPR033900">
    <property type="entry name" value="Gram_neg_porin_domain"/>
</dbReference>
<evidence type="ECO:0000313" key="14">
    <source>
        <dbReference type="Proteomes" id="UP000035080"/>
    </source>
</evidence>
<evidence type="ECO:0000313" key="13">
    <source>
        <dbReference type="EMBL" id="QHF13214.1"/>
    </source>
</evidence>
<feature type="signal peptide" evidence="11">
    <location>
        <begin position="1"/>
        <end position="25"/>
    </location>
</feature>
<reference evidence="13 14" key="1">
    <citation type="journal article" date="2015" name="Genome Announc.">
        <title>Genome Sequences of Two Pandoraea pnomenusa Isolates Recovered 11 Months Apart from a Cystic Fibrosis Patient.</title>
        <authorList>
            <person name="Ee R."/>
            <person name="Ambrose M."/>
            <person name="Lazenby J."/>
            <person name="Williams P."/>
            <person name="Chan K.G."/>
            <person name="Roddam L."/>
        </authorList>
    </citation>
    <scope>NUCLEOTIDE SEQUENCE [LARGE SCALE GENOMIC DNA]</scope>
    <source>
        <strain evidence="13 14">6399</strain>
    </source>
</reference>
<keyword evidence="8" id="KW-0626">Porin</keyword>
<dbReference type="EMBL" id="CP047385">
    <property type="protein sequence ID" value="QHF13214.1"/>
    <property type="molecule type" value="Genomic_DNA"/>
</dbReference>
<feature type="chain" id="PRO_5046444374" evidence="11">
    <location>
        <begin position="26"/>
        <end position="349"/>
    </location>
</feature>
<keyword evidence="14" id="KW-1185">Reference proteome</keyword>
<evidence type="ECO:0000256" key="6">
    <source>
        <dbReference type="ARBA" id="ARBA00022729"/>
    </source>
</evidence>
<dbReference type="Proteomes" id="UP000035080">
    <property type="component" value="Chromosome"/>
</dbReference>
<dbReference type="PANTHER" id="PTHR34501:SF9">
    <property type="entry name" value="MAJOR OUTER MEMBRANE PROTEIN P.IA"/>
    <property type="match status" value="1"/>
</dbReference>
<protein>
    <submittedName>
        <fullName evidence="13">Porin</fullName>
    </submittedName>
</protein>
<evidence type="ECO:0000259" key="12">
    <source>
        <dbReference type="Pfam" id="PF13609"/>
    </source>
</evidence>
<dbReference type="PANTHER" id="PTHR34501">
    <property type="entry name" value="PROTEIN YDDL-RELATED"/>
    <property type="match status" value="1"/>
</dbReference>
<sequence length="349" mass="36757">MKSRYLRAISLAALPCALIGTPALAQSNLNLYGQVDLWGGTQRAIGGMRAGVVQSGGMSTSYWGMKGSEDLGDGMKAVFALESFFQPQNGTIGRYPGDVFFSRNAYVGVESPYGRLTIGRQSSNLFLSTIMFNPFKDSFVFSPMVLHTYLGQGGQGVIGDTGWNSAVQYVSPSFYDVVGKAMYSLGNTPGQNGAKKWSAQLLMHGPLSVSAVYQYTNFSATPGDIGSALRGAPGLTSQYAAQLALSYNFGFVKAFAQYQHVGDTLAGGSYSVNTGQAGVSVPLGPGEVLASYAYSKSGGPGSGAIRRSWAIGYDYSLSKRTDIYAAYLNDQLSGQSGGDALGVGLRVAF</sequence>
<evidence type="ECO:0000256" key="3">
    <source>
        <dbReference type="ARBA" id="ARBA00022448"/>
    </source>
</evidence>
<evidence type="ECO:0000256" key="4">
    <source>
        <dbReference type="ARBA" id="ARBA00022452"/>
    </source>
</evidence>
<accession>A0ABX6HRT0</accession>
<keyword evidence="10" id="KW-0998">Cell outer membrane</keyword>
<gene>
    <name evidence="13" type="ORF">PI93_011630</name>
</gene>
<keyword evidence="5" id="KW-0812">Transmembrane</keyword>
<dbReference type="RefSeq" id="WP_039368892.1">
    <property type="nucleotide sequence ID" value="NZ_CP047385.1"/>
</dbReference>
<dbReference type="SUPFAM" id="SSF56935">
    <property type="entry name" value="Porins"/>
    <property type="match status" value="1"/>
</dbReference>
<dbReference type="Gene3D" id="2.40.160.10">
    <property type="entry name" value="Porin"/>
    <property type="match status" value="1"/>
</dbReference>
<proteinExistence type="predicted"/>
<evidence type="ECO:0000256" key="7">
    <source>
        <dbReference type="ARBA" id="ARBA00023065"/>
    </source>
</evidence>
<name>A0ABX6HRT0_9BURK</name>
<comment type="subunit">
    <text evidence="2">Homotrimer.</text>
</comment>
<evidence type="ECO:0000256" key="5">
    <source>
        <dbReference type="ARBA" id="ARBA00022692"/>
    </source>
</evidence>
<dbReference type="CDD" id="cd00342">
    <property type="entry name" value="gram_neg_porins"/>
    <property type="match status" value="1"/>
</dbReference>
<keyword evidence="6 11" id="KW-0732">Signal</keyword>
<comment type="subcellular location">
    <subcellularLocation>
        <location evidence="1">Cell outer membrane</location>
        <topology evidence="1">Multi-pass membrane protein</topology>
    </subcellularLocation>
</comment>
<dbReference type="InterPro" id="IPR023614">
    <property type="entry name" value="Porin_dom_sf"/>
</dbReference>
<evidence type="ECO:0000256" key="2">
    <source>
        <dbReference type="ARBA" id="ARBA00011233"/>
    </source>
</evidence>
<keyword evidence="7" id="KW-0406">Ion transport</keyword>
<feature type="domain" description="Porin" evidence="12">
    <location>
        <begin position="18"/>
        <end position="331"/>
    </location>
</feature>
<keyword evidence="9" id="KW-0472">Membrane</keyword>
<evidence type="ECO:0000256" key="10">
    <source>
        <dbReference type="ARBA" id="ARBA00023237"/>
    </source>
</evidence>
<evidence type="ECO:0000256" key="9">
    <source>
        <dbReference type="ARBA" id="ARBA00023136"/>
    </source>
</evidence>
<evidence type="ECO:0000256" key="11">
    <source>
        <dbReference type="SAM" id="SignalP"/>
    </source>
</evidence>